<reference evidence="2 3" key="1">
    <citation type="submission" date="2017-12" db="EMBL/GenBank/DDBJ databases">
        <title>Genomes of bacteria within cyanobacterial aggregates.</title>
        <authorList>
            <person name="Cai H."/>
        </authorList>
    </citation>
    <scope>NUCLEOTIDE SEQUENCE [LARGE SCALE GENOMIC DNA]</scope>
    <source>
        <strain evidence="2 3">TH16</strain>
    </source>
</reference>
<dbReference type="AlphaFoldDB" id="A0A2K9NF01"/>
<evidence type="ECO:0000256" key="1">
    <source>
        <dbReference type="ARBA" id="ARBA00023125"/>
    </source>
</evidence>
<accession>A0A2K9NF01</accession>
<dbReference type="Proteomes" id="UP000234752">
    <property type="component" value="Chromosome eg_1"/>
</dbReference>
<dbReference type="NCBIfam" id="TIGR00738">
    <property type="entry name" value="rrf2_super"/>
    <property type="match status" value="1"/>
</dbReference>
<dbReference type="SUPFAM" id="SSF46785">
    <property type="entry name" value="Winged helix' DNA-binding domain"/>
    <property type="match status" value="1"/>
</dbReference>
<dbReference type="OrthoDB" id="9795923at2"/>
<protein>
    <submittedName>
        <fullName evidence="2">Rrf2 family transcriptional regulator</fullName>
    </submittedName>
</protein>
<dbReference type="EMBL" id="CP025611">
    <property type="protein sequence ID" value="AUN31703.1"/>
    <property type="molecule type" value="Genomic_DNA"/>
</dbReference>
<keyword evidence="3" id="KW-1185">Reference proteome</keyword>
<gene>
    <name evidence="2" type="ORF">C0V82_05700</name>
</gene>
<dbReference type="PANTHER" id="PTHR33221">
    <property type="entry name" value="WINGED HELIX-TURN-HELIX TRANSCRIPTIONAL REGULATOR, RRF2 FAMILY"/>
    <property type="match status" value="1"/>
</dbReference>
<dbReference type="Gene3D" id="1.10.10.10">
    <property type="entry name" value="Winged helix-like DNA-binding domain superfamily/Winged helix DNA-binding domain"/>
    <property type="match status" value="1"/>
</dbReference>
<dbReference type="PROSITE" id="PS51197">
    <property type="entry name" value="HTH_RRF2_2"/>
    <property type="match status" value="1"/>
</dbReference>
<sequence>MRLTRYTDYGLRVLLYLGMKREGLSTIPEIANRYAISENHLTKIVNELGRLGHVRTVRGRNGGLALGRLPAEINLGALVRQLENDMSLVECFETGNTCPITSDCRLQKVLGKALAAFLAVLDEVTLADLLVQPAGMMQMLGLDVPSNRPAA</sequence>
<organism evidence="2 3">
    <name type="scientific">Niveispirillum cyanobacteriorum</name>
    <dbReference type="NCBI Taxonomy" id="1612173"/>
    <lineage>
        <taxon>Bacteria</taxon>
        <taxon>Pseudomonadati</taxon>
        <taxon>Pseudomonadota</taxon>
        <taxon>Alphaproteobacteria</taxon>
        <taxon>Rhodospirillales</taxon>
        <taxon>Azospirillaceae</taxon>
        <taxon>Niveispirillum</taxon>
    </lineage>
</organism>
<dbReference type="GO" id="GO:0003700">
    <property type="term" value="F:DNA-binding transcription factor activity"/>
    <property type="evidence" value="ECO:0007669"/>
    <property type="project" value="TreeGrafter"/>
</dbReference>
<dbReference type="GO" id="GO:0003677">
    <property type="term" value="F:DNA binding"/>
    <property type="evidence" value="ECO:0007669"/>
    <property type="project" value="UniProtKB-KW"/>
</dbReference>
<dbReference type="PANTHER" id="PTHR33221:SF4">
    <property type="entry name" value="HTH-TYPE TRANSCRIPTIONAL REPRESSOR NSRR"/>
    <property type="match status" value="1"/>
</dbReference>
<dbReference type="KEGG" id="ncb:C0V82_05700"/>
<dbReference type="Pfam" id="PF02082">
    <property type="entry name" value="Rrf2"/>
    <property type="match status" value="1"/>
</dbReference>
<name>A0A2K9NF01_9PROT</name>
<dbReference type="InterPro" id="IPR000944">
    <property type="entry name" value="Tscrpt_reg_Rrf2"/>
</dbReference>
<dbReference type="InterPro" id="IPR036390">
    <property type="entry name" value="WH_DNA-bd_sf"/>
</dbReference>
<dbReference type="InterPro" id="IPR036388">
    <property type="entry name" value="WH-like_DNA-bd_sf"/>
</dbReference>
<evidence type="ECO:0000313" key="3">
    <source>
        <dbReference type="Proteomes" id="UP000234752"/>
    </source>
</evidence>
<evidence type="ECO:0000313" key="2">
    <source>
        <dbReference type="EMBL" id="AUN31703.1"/>
    </source>
</evidence>
<dbReference type="GO" id="GO:0005829">
    <property type="term" value="C:cytosol"/>
    <property type="evidence" value="ECO:0007669"/>
    <property type="project" value="TreeGrafter"/>
</dbReference>
<proteinExistence type="predicted"/>
<keyword evidence="1" id="KW-0238">DNA-binding</keyword>